<organism evidence="2 3">
    <name type="scientific">Lates japonicus</name>
    <name type="common">Japanese lates</name>
    <dbReference type="NCBI Taxonomy" id="270547"/>
    <lineage>
        <taxon>Eukaryota</taxon>
        <taxon>Metazoa</taxon>
        <taxon>Chordata</taxon>
        <taxon>Craniata</taxon>
        <taxon>Vertebrata</taxon>
        <taxon>Euteleostomi</taxon>
        <taxon>Actinopterygii</taxon>
        <taxon>Neopterygii</taxon>
        <taxon>Teleostei</taxon>
        <taxon>Neoteleostei</taxon>
        <taxon>Acanthomorphata</taxon>
        <taxon>Carangaria</taxon>
        <taxon>Carangaria incertae sedis</taxon>
        <taxon>Centropomidae</taxon>
        <taxon>Lates</taxon>
    </lineage>
</organism>
<gene>
    <name evidence="2" type="ORF">AKAME5_002733500</name>
</gene>
<name>A0AAD3M7R5_LATJO</name>
<dbReference type="Proteomes" id="UP001279410">
    <property type="component" value="Unassembled WGS sequence"/>
</dbReference>
<protein>
    <submittedName>
        <fullName evidence="2">PHD finger protein 20-like isoform X1</fullName>
    </submittedName>
</protein>
<feature type="region of interest" description="Disordered" evidence="1">
    <location>
        <begin position="113"/>
        <end position="137"/>
    </location>
</feature>
<feature type="non-terminal residue" evidence="2">
    <location>
        <position position="1"/>
    </location>
</feature>
<reference evidence="2" key="1">
    <citation type="submission" date="2022-08" db="EMBL/GenBank/DDBJ databases">
        <title>Genome sequencing of akame (Lates japonicus).</title>
        <authorList>
            <person name="Hashiguchi Y."/>
            <person name="Takahashi H."/>
        </authorList>
    </citation>
    <scope>NUCLEOTIDE SEQUENCE</scope>
    <source>
        <strain evidence="2">Kochi</strain>
    </source>
</reference>
<feature type="compositionally biased region" description="Polar residues" evidence="1">
    <location>
        <begin position="1"/>
        <end position="19"/>
    </location>
</feature>
<evidence type="ECO:0000313" key="3">
    <source>
        <dbReference type="Proteomes" id="UP001279410"/>
    </source>
</evidence>
<sequence>VETVNSGEINVAADSTQPATPNPPTLTECTGDKNQPPPILSIEVGLQPFVSCRHTKSFRSESATLPHQCPLTSWMSKAASRGGTRGLRVPSRARTQAQQEEGCVERWGCCRRKRSSSEGSDFMSDRKNENRILRLSP</sequence>
<evidence type="ECO:0000313" key="2">
    <source>
        <dbReference type="EMBL" id="GLD48770.1"/>
    </source>
</evidence>
<comment type="caution">
    <text evidence="2">The sequence shown here is derived from an EMBL/GenBank/DDBJ whole genome shotgun (WGS) entry which is preliminary data.</text>
</comment>
<feature type="region of interest" description="Disordered" evidence="1">
    <location>
        <begin position="1"/>
        <end position="35"/>
    </location>
</feature>
<evidence type="ECO:0000256" key="1">
    <source>
        <dbReference type="SAM" id="MobiDB-lite"/>
    </source>
</evidence>
<dbReference type="AlphaFoldDB" id="A0AAD3M7R5"/>
<dbReference type="EMBL" id="BRZM01003494">
    <property type="protein sequence ID" value="GLD48770.1"/>
    <property type="molecule type" value="Genomic_DNA"/>
</dbReference>
<keyword evidence="3" id="KW-1185">Reference proteome</keyword>
<proteinExistence type="predicted"/>
<feature type="compositionally biased region" description="Basic and acidic residues" evidence="1">
    <location>
        <begin position="123"/>
        <end position="137"/>
    </location>
</feature>
<accession>A0AAD3M7R5</accession>